<proteinExistence type="predicted"/>
<evidence type="ECO:0000313" key="3">
    <source>
        <dbReference type="Proteomes" id="UP000440304"/>
    </source>
</evidence>
<dbReference type="SUPFAM" id="SSF55729">
    <property type="entry name" value="Acyl-CoA N-acyltransferases (Nat)"/>
    <property type="match status" value="1"/>
</dbReference>
<sequence length="259" mass="29534">MGDTGVELASGRFSEKLLGLLDRVEYRRVETSEDMEDVARIRYKAYKAGSVMHLAEDSHLLIDEADFDSHAYVFGVYHDERLISTVRLHHVTPDHRVTSSGKVFPDEIKAFLDAGMSLIDPVRLAADPEIWSEMPAIPYLTLRLATMAADYFDADRVLQMVKPAHAAFYRRVFDGDFVASPKSNQGKFIIDLMLMATRCKDVRSSLYARFPFFQSEPFERRMLFARGEDMPFSPLTVRPTARLAESHRRIQISGNVHAR</sequence>
<dbReference type="InterPro" id="IPR016181">
    <property type="entry name" value="Acyl_CoA_acyltransferase"/>
</dbReference>
<dbReference type="Gene3D" id="3.40.630.30">
    <property type="match status" value="1"/>
</dbReference>
<dbReference type="InterPro" id="IPR054597">
    <property type="entry name" value="FeeM_cat"/>
</dbReference>
<dbReference type="Proteomes" id="UP000440304">
    <property type="component" value="Unassembled WGS sequence"/>
</dbReference>
<dbReference type="AlphaFoldDB" id="A0A6N8TFA4"/>
<dbReference type="RefSeq" id="WP_160785206.1">
    <property type="nucleotide sequence ID" value="NZ_CP086610.1"/>
</dbReference>
<reference evidence="2 3" key="1">
    <citation type="submission" date="2019-12" db="EMBL/GenBank/DDBJ databases">
        <title>Shinella granuli gen. nov., sp. nov., and proposal of the reclassification of Zoogloea ramigera ATCC 19623 as Shinella zoogloeoides sp. nov.</title>
        <authorList>
            <person name="Gao J."/>
        </authorList>
    </citation>
    <scope>NUCLEOTIDE SEQUENCE [LARGE SCALE GENOMIC DNA]</scope>
    <source>
        <strain evidence="2 3">DSM 287</strain>
    </source>
</reference>
<comment type="caution">
    <text evidence="2">The sequence shown here is derived from an EMBL/GenBank/DDBJ whole genome shotgun (WGS) entry which is preliminary data.</text>
</comment>
<protein>
    <recommendedName>
        <fullName evidence="1">N-acyl amino acid synthase FeeM catalytic core domain-containing protein</fullName>
    </recommendedName>
</protein>
<evidence type="ECO:0000313" key="2">
    <source>
        <dbReference type="EMBL" id="MXN99809.1"/>
    </source>
</evidence>
<dbReference type="Pfam" id="PF21926">
    <property type="entry name" value="FeeM"/>
    <property type="match status" value="1"/>
</dbReference>
<feature type="domain" description="N-acyl amino acid synthase FeeM catalytic core" evidence="1">
    <location>
        <begin position="37"/>
        <end position="196"/>
    </location>
</feature>
<accession>A0A6N8TFA4</accession>
<evidence type="ECO:0000259" key="1">
    <source>
        <dbReference type="Pfam" id="PF21926"/>
    </source>
</evidence>
<name>A0A6N8TFA4_SHIZO</name>
<dbReference type="EMBL" id="WUML01000003">
    <property type="protein sequence ID" value="MXN99809.1"/>
    <property type="molecule type" value="Genomic_DNA"/>
</dbReference>
<gene>
    <name evidence="2" type="ORF">GR156_05810</name>
</gene>
<organism evidence="2 3">
    <name type="scientific">Shinella zoogloeoides</name>
    <name type="common">Crabtreella saccharophila</name>
    <dbReference type="NCBI Taxonomy" id="352475"/>
    <lineage>
        <taxon>Bacteria</taxon>
        <taxon>Pseudomonadati</taxon>
        <taxon>Pseudomonadota</taxon>
        <taxon>Alphaproteobacteria</taxon>
        <taxon>Hyphomicrobiales</taxon>
        <taxon>Rhizobiaceae</taxon>
        <taxon>Shinella</taxon>
    </lineage>
</organism>
<dbReference type="OrthoDB" id="9812697at2"/>